<dbReference type="SMART" id="SM00304">
    <property type="entry name" value="HAMP"/>
    <property type="match status" value="1"/>
</dbReference>
<evidence type="ECO:0000256" key="7">
    <source>
        <dbReference type="SAM" id="Phobius"/>
    </source>
</evidence>
<dbReference type="CDD" id="cd11386">
    <property type="entry name" value="MCP_signal"/>
    <property type="match status" value="1"/>
</dbReference>
<feature type="transmembrane region" description="Helical" evidence="7">
    <location>
        <begin position="202"/>
        <end position="223"/>
    </location>
</feature>
<dbReference type="SUPFAM" id="SSF58104">
    <property type="entry name" value="Methyl-accepting chemotaxis protein (MCP) signaling domain"/>
    <property type="match status" value="1"/>
</dbReference>
<keyword evidence="2" id="KW-1003">Cell membrane</keyword>
<evidence type="ECO:0000313" key="11">
    <source>
        <dbReference type="Proteomes" id="UP001595882"/>
    </source>
</evidence>
<dbReference type="SMART" id="SM00283">
    <property type="entry name" value="MA"/>
    <property type="match status" value="1"/>
</dbReference>
<feature type="domain" description="Methyl-accepting transducer" evidence="8">
    <location>
        <begin position="297"/>
        <end position="554"/>
    </location>
</feature>
<evidence type="ECO:0000259" key="9">
    <source>
        <dbReference type="PROSITE" id="PS50885"/>
    </source>
</evidence>
<accession>A0ABV8WZ90</accession>
<dbReference type="Pfam" id="PF00672">
    <property type="entry name" value="HAMP"/>
    <property type="match status" value="1"/>
</dbReference>
<sequence length="583" mass="64258">MRKKVKGNEVKRIKLRNVHLFNHLSIGKKIALSFAAVIILFSISTIYATGLVKDVGNNIQEIEKRSKIALDISQMSTLTESMGLRVANYVHYSTQSFVSEYEDRRHQFDLLTAELEQYMDTPESNELFTLVITNMNKMNDTFVSDVIPAVEVNDFVTAKRNAQSLNQLQLETVAVLEVLVDIINQDMEQAVAKAEIAQSNTYTTLIVSIIVSIILSCLAVFFISRNISSNLQKVIEYSNQIAAGKLNIENIKYKGKDEISKLINAINTMRENLSNMIQHITDISDVVSERSTALKASAKEVHTGAEQVSLTMEGLAKGSDNEANFLSELTEEMQKFSEKIMTTNENAESIANSTSSAEVLITDGKNLMGQSIAQMERIDQIVTEAVDKMKVLDSKSHEITKLISVIKEIAEQTNLLALNAAIEAARAGEHGKGFAVVADEVRKLAEQVGISVKDITVIVHSIQDETTTVSNSLIGGYREVKEGTSQIEETGRTFEEINHAVKLVVENIQNISENLTEITSSSQGMNGALQEVASISEQSAAGIEETTATSEQTSQSMNQIITNITELNDLSKKLHGVVQKFEI</sequence>
<evidence type="ECO:0000256" key="3">
    <source>
        <dbReference type="ARBA" id="ARBA00023136"/>
    </source>
</evidence>
<dbReference type="PRINTS" id="PR00260">
    <property type="entry name" value="CHEMTRNSDUCR"/>
</dbReference>
<dbReference type="PROSITE" id="PS50885">
    <property type="entry name" value="HAMP"/>
    <property type="match status" value="1"/>
</dbReference>
<name>A0ABV8WZ90_9BACI</name>
<feature type="domain" description="HAMP" evidence="9">
    <location>
        <begin position="225"/>
        <end position="278"/>
    </location>
</feature>
<comment type="subcellular location">
    <subcellularLocation>
        <location evidence="1">Cell membrane</location>
    </subcellularLocation>
</comment>
<gene>
    <name evidence="10" type="ORF">ACFOY7_15295</name>
</gene>
<dbReference type="Gene3D" id="1.10.287.950">
    <property type="entry name" value="Methyl-accepting chemotaxis protein"/>
    <property type="match status" value="1"/>
</dbReference>
<keyword evidence="3 7" id="KW-0472">Membrane</keyword>
<dbReference type="PANTHER" id="PTHR32089:SF112">
    <property type="entry name" value="LYSOZYME-LIKE PROTEIN-RELATED"/>
    <property type="match status" value="1"/>
</dbReference>
<proteinExistence type="inferred from homology"/>
<evidence type="ECO:0000256" key="2">
    <source>
        <dbReference type="ARBA" id="ARBA00022475"/>
    </source>
</evidence>
<evidence type="ECO:0000256" key="6">
    <source>
        <dbReference type="PROSITE-ProRule" id="PRU00284"/>
    </source>
</evidence>
<keyword evidence="11" id="KW-1185">Reference proteome</keyword>
<organism evidence="10 11">
    <name type="scientific">Gracilibacillus xinjiangensis</name>
    <dbReference type="NCBI Taxonomy" id="1193282"/>
    <lineage>
        <taxon>Bacteria</taxon>
        <taxon>Bacillati</taxon>
        <taxon>Bacillota</taxon>
        <taxon>Bacilli</taxon>
        <taxon>Bacillales</taxon>
        <taxon>Bacillaceae</taxon>
        <taxon>Gracilibacillus</taxon>
    </lineage>
</organism>
<evidence type="ECO:0000256" key="1">
    <source>
        <dbReference type="ARBA" id="ARBA00004236"/>
    </source>
</evidence>
<dbReference type="InterPro" id="IPR004090">
    <property type="entry name" value="Chemotax_Me-accpt_rcpt"/>
</dbReference>
<dbReference type="CDD" id="cd06225">
    <property type="entry name" value="HAMP"/>
    <property type="match status" value="1"/>
</dbReference>
<protein>
    <submittedName>
        <fullName evidence="10">Methyl-accepting chemotaxis protein</fullName>
    </submittedName>
</protein>
<evidence type="ECO:0000256" key="4">
    <source>
        <dbReference type="ARBA" id="ARBA00023224"/>
    </source>
</evidence>
<keyword evidence="7" id="KW-0812">Transmembrane</keyword>
<dbReference type="InterPro" id="IPR004089">
    <property type="entry name" value="MCPsignal_dom"/>
</dbReference>
<comment type="similarity">
    <text evidence="5">Belongs to the methyl-accepting chemotaxis (MCP) protein family.</text>
</comment>
<dbReference type="Gene3D" id="6.10.340.10">
    <property type="match status" value="1"/>
</dbReference>
<keyword evidence="7" id="KW-1133">Transmembrane helix</keyword>
<dbReference type="RefSeq" id="WP_390253091.1">
    <property type="nucleotide sequence ID" value="NZ_JBHSDT010000008.1"/>
</dbReference>
<dbReference type="Proteomes" id="UP001595882">
    <property type="component" value="Unassembled WGS sequence"/>
</dbReference>
<dbReference type="PROSITE" id="PS50111">
    <property type="entry name" value="CHEMOTAXIS_TRANSDUC_2"/>
    <property type="match status" value="1"/>
</dbReference>
<dbReference type="InterPro" id="IPR003660">
    <property type="entry name" value="HAMP_dom"/>
</dbReference>
<dbReference type="EMBL" id="JBHSDT010000008">
    <property type="protein sequence ID" value="MFC4404433.1"/>
    <property type="molecule type" value="Genomic_DNA"/>
</dbReference>
<evidence type="ECO:0000313" key="10">
    <source>
        <dbReference type="EMBL" id="MFC4404433.1"/>
    </source>
</evidence>
<dbReference type="Pfam" id="PF00015">
    <property type="entry name" value="MCPsignal"/>
    <property type="match status" value="1"/>
</dbReference>
<comment type="caution">
    <text evidence="10">The sequence shown here is derived from an EMBL/GenBank/DDBJ whole genome shotgun (WGS) entry which is preliminary data.</text>
</comment>
<evidence type="ECO:0000259" key="8">
    <source>
        <dbReference type="PROSITE" id="PS50111"/>
    </source>
</evidence>
<evidence type="ECO:0000256" key="5">
    <source>
        <dbReference type="ARBA" id="ARBA00029447"/>
    </source>
</evidence>
<reference evidence="11" key="1">
    <citation type="journal article" date="2019" name="Int. J. Syst. Evol. Microbiol.">
        <title>The Global Catalogue of Microorganisms (GCM) 10K type strain sequencing project: providing services to taxonomists for standard genome sequencing and annotation.</title>
        <authorList>
            <consortium name="The Broad Institute Genomics Platform"/>
            <consortium name="The Broad Institute Genome Sequencing Center for Infectious Disease"/>
            <person name="Wu L."/>
            <person name="Ma J."/>
        </authorList>
    </citation>
    <scope>NUCLEOTIDE SEQUENCE [LARGE SCALE GENOMIC DNA]</scope>
    <source>
        <strain evidence="11">CCUG 37865</strain>
    </source>
</reference>
<keyword evidence="4 6" id="KW-0807">Transducer</keyword>
<dbReference type="PANTHER" id="PTHR32089">
    <property type="entry name" value="METHYL-ACCEPTING CHEMOTAXIS PROTEIN MCPB"/>
    <property type="match status" value="1"/>
</dbReference>